<evidence type="ECO:0000256" key="1">
    <source>
        <dbReference type="ARBA" id="ARBA00004429"/>
    </source>
</evidence>
<keyword evidence="5" id="KW-0997">Cell inner membrane</keyword>
<dbReference type="NCBIfam" id="TIGR04407">
    <property type="entry name" value="LptF_YjgP"/>
    <property type="match status" value="1"/>
</dbReference>
<sequence>MIFERALRREILSAAGAVFTVLFTITVTFMLIRILGEAAGGKVGSRDVLVLIGFTSLDYFPILLILTGFISVLLVITRAYQESEMVVWFASGLSLTRWIKPVLSIAIPLMMLVGALSMVVSPWANEQKLEVRNRYEKREDISKVSPGKFQESRGGGRVSFVEEVAGDLSKVQNIFTSTEKDGRTSVIVAREGKIEIDDHGDRFLVMSQGRRYDGLPTEGDFQMMQFEKYAVLVSTQNKLDSDNRSAKALPLMSLIENPTPLRDGELLWRVSLPFMGLLLMLLAIPLGYVNPRVGRSANLIAALLFVSINITMLNMLQLSVVNGRLSFWKATWPMHVLVGCLIMIFFLWRLKLNSRLHPSGLWSRFKACFRSERACDATIPDVVPKSAHTEAGDAS</sequence>
<evidence type="ECO:0000256" key="3">
    <source>
        <dbReference type="ARBA" id="ARBA00022448"/>
    </source>
</evidence>
<keyword evidence="6 9" id="KW-0812">Transmembrane</keyword>
<feature type="transmembrane region" description="Helical" evidence="9">
    <location>
        <begin position="59"/>
        <end position="80"/>
    </location>
</feature>
<feature type="transmembrane region" description="Helical" evidence="9">
    <location>
        <begin position="332"/>
        <end position="350"/>
    </location>
</feature>
<evidence type="ECO:0000256" key="8">
    <source>
        <dbReference type="ARBA" id="ARBA00023136"/>
    </source>
</evidence>
<gene>
    <name evidence="10" type="primary">lptF</name>
    <name evidence="10" type="ORF">RF679_05560</name>
</gene>
<evidence type="ECO:0000256" key="4">
    <source>
        <dbReference type="ARBA" id="ARBA00022475"/>
    </source>
</evidence>
<evidence type="ECO:0000256" key="7">
    <source>
        <dbReference type="ARBA" id="ARBA00022989"/>
    </source>
</evidence>
<accession>A0ABY9RP23</accession>
<dbReference type="Proteomes" id="UP001181355">
    <property type="component" value="Chromosome"/>
</dbReference>
<keyword evidence="11" id="KW-1185">Reference proteome</keyword>
<evidence type="ECO:0000313" key="10">
    <source>
        <dbReference type="EMBL" id="WMW81746.1"/>
    </source>
</evidence>
<dbReference type="InterPro" id="IPR030922">
    <property type="entry name" value="LptF"/>
</dbReference>
<dbReference type="EMBL" id="CP133720">
    <property type="protein sequence ID" value="WMW81746.1"/>
    <property type="molecule type" value="Genomic_DNA"/>
</dbReference>
<evidence type="ECO:0000256" key="2">
    <source>
        <dbReference type="ARBA" id="ARBA00014213"/>
    </source>
</evidence>
<dbReference type="PANTHER" id="PTHR33529">
    <property type="entry name" value="SLR0882 PROTEIN-RELATED"/>
    <property type="match status" value="1"/>
</dbReference>
<feature type="transmembrane region" description="Helical" evidence="9">
    <location>
        <begin position="266"/>
        <end position="288"/>
    </location>
</feature>
<protein>
    <recommendedName>
        <fullName evidence="2">Lipopolysaccharide export system permease protein LptF</fullName>
    </recommendedName>
</protein>
<evidence type="ECO:0000313" key="11">
    <source>
        <dbReference type="Proteomes" id="UP001181355"/>
    </source>
</evidence>
<comment type="subcellular location">
    <subcellularLocation>
        <location evidence="1">Cell inner membrane</location>
        <topology evidence="1">Multi-pass membrane protein</topology>
    </subcellularLocation>
</comment>
<evidence type="ECO:0000256" key="5">
    <source>
        <dbReference type="ARBA" id="ARBA00022519"/>
    </source>
</evidence>
<evidence type="ECO:0000256" key="9">
    <source>
        <dbReference type="SAM" id="Phobius"/>
    </source>
</evidence>
<dbReference type="RefSeq" id="WP_309483224.1">
    <property type="nucleotide sequence ID" value="NZ_CP133720.1"/>
</dbReference>
<evidence type="ECO:0000256" key="6">
    <source>
        <dbReference type="ARBA" id="ARBA00022692"/>
    </source>
</evidence>
<keyword evidence="4" id="KW-1003">Cell membrane</keyword>
<proteinExistence type="predicted"/>
<feature type="transmembrane region" description="Helical" evidence="9">
    <location>
        <begin position="101"/>
        <end position="124"/>
    </location>
</feature>
<reference evidence="10" key="1">
    <citation type="submission" date="2023-09" db="EMBL/GenBank/DDBJ databases">
        <title>Undibacterium sp. 20NA77.5 isolated from freshwater.</title>
        <authorList>
            <person name="Le V."/>
            <person name="Ko S.-R."/>
            <person name="Ahn C.-Y."/>
            <person name="Oh H.-M."/>
        </authorList>
    </citation>
    <scope>NUCLEOTIDE SEQUENCE</scope>
    <source>
        <strain evidence="10">20NA77.5</strain>
    </source>
</reference>
<keyword evidence="3" id="KW-0813">Transport</keyword>
<keyword evidence="8 9" id="KW-0472">Membrane</keyword>
<dbReference type="PANTHER" id="PTHR33529:SF7">
    <property type="entry name" value="LIPOPOLYSACCHARIDE EXPORT SYSTEM PERMEASE PROTEIN LPTF"/>
    <property type="match status" value="1"/>
</dbReference>
<feature type="transmembrane region" description="Helical" evidence="9">
    <location>
        <begin position="12"/>
        <end position="35"/>
    </location>
</feature>
<keyword evidence="7 9" id="KW-1133">Transmembrane helix</keyword>
<feature type="transmembrane region" description="Helical" evidence="9">
    <location>
        <begin position="300"/>
        <end position="320"/>
    </location>
</feature>
<name>A0ABY9RP23_9BURK</name>
<organism evidence="10 11">
    <name type="scientific">Undibacterium cyanobacteriorum</name>
    <dbReference type="NCBI Taxonomy" id="3073561"/>
    <lineage>
        <taxon>Bacteria</taxon>
        <taxon>Pseudomonadati</taxon>
        <taxon>Pseudomonadota</taxon>
        <taxon>Betaproteobacteria</taxon>
        <taxon>Burkholderiales</taxon>
        <taxon>Oxalobacteraceae</taxon>
        <taxon>Undibacterium</taxon>
    </lineage>
</organism>
<dbReference type="Pfam" id="PF03739">
    <property type="entry name" value="LptF_LptG"/>
    <property type="match status" value="1"/>
</dbReference>
<dbReference type="InterPro" id="IPR005495">
    <property type="entry name" value="LptG/LptF_permease"/>
</dbReference>